<feature type="transmembrane region" description="Helical" evidence="7">
    <location>
        <begin position="443"/>
        <end position="462"/>
    </location>
</feature>
<sequence length="513" mass="54778">MSEIPEPGTAAAASPPAGNGPVKPGYDPGLVNEDLAPLKRQTWTSYDIFAFWMSDVHSVGGYITAGSLFALGLNGWQVLTALLAGILIVQACCNLVARPSQLTGTPFPVVCRLAFGVHGANIPALVRGAIAMAWYGIQTYLASGALLIAALKLQPQLAPYADVARHGFAGLSTLGWCAYLALWAAQAAVFWRGMESIRRFIDWSGPAVYVVMAVLAGWLVHKAGWSNIGLSLSETRLEGWHAVSATAGAIALVVTYFSGPMLNFGDFSRYARTMRAVRRGNAWGLPVNFLFFSLLTVVTIAATRPVFGRFIHDPVETIARIDSTFAVLLGSLTFVVATVGINIVANFVSPAFDLSNAAPQRISWHTGGMIAAIGSVLLTPWNIFDNPLMIHYTLDVLGAFVGPLFGILVADYYLVRKRHIVLDDLFTRDPGGAYWYRKGYNPAAIKALVPAVLVPIACVLAPDLRGLANYSWFIGMGMGTALYTLFMRQAAARADAPGTCRAAPDDAPAPGAG</sequence>
<dbReference type="AlphaFoldDB" id="A0A261SBN4"/>
<reference evidence="9" key="1">
    <citation type="submission" date="2017-05" db="EMBL/GenBank/DDBJ databases">
        <title>Complete and WGS of Bordetella genogroups.</title>
        <authorList>
            <person name="Spilker T."/>
            <person name="Lipuma J."/>
        </authorList>
    </citation>
    <scope>NUCLEOTIDE SEQUENCE [LARGE SCALE GENOMIC DNA]</scope>
    <source>
        <strain evidence="9">AU16122</strain>
    </source>
</reference>
<keyword evidence="5 7" id="KW-0472">Membrane</keyword>
<organism evidence="8 9">
    <name type="scientific">Bordetella genomosp. 10</name>
    <dbReference type="NCBI Taxonomy" id="1416804"/>
    <lineage>
        <taxon>Bacteria</taxon>
        <taxon>Pseudomonadati</taxon>
        <taxon>Pseudomonadota</taxon>
        <taxon>Betaproteobacteria</taxon>
        <taxon>Burkholderiales</taxon>
        <taxon>Alcaligenaceae</taxon>
        <taxon>Bordetella</taxon>
    </lineage>
</organism>
<evidence type="ECO:0000256" key="4">
    <source>
        <dbReference type="ARBA" id="ARBA00022989"/>
    </source>
</evidence>
<dbReference type="CDD" id="cd11555">
    <property type="entry name" value="SLC-NCS1sbd_u1"/>
    <property type="match status" value="1"/>
</dbReference>
<feature type="transmembrane region" description="Helical" evidence="7">
    <location>
        <begin position="240"/>
        <end position="262"/>
    </location>
</feature>
<dbReference type="PANTHER" id="PTHR30618:SF6">
    <property type="entry name" value="NCS1 FAMILY NUCLEOBASE:CATION SYMPORTER-1"/>
    <property type="match status" value="1"/>
</dbReference>
<feature type="transmembrane region" description="Helical" evidence="7">
    <location>
        <begin position="76"/>
        <end position="97"/>
    </location>
</feature>
<protein>
    <submittedName>
        <fullName evidence="8">Nitrate reductase</fullName>
    </submittedName>
</protein>
<keyword evidence="9" id="KW-1185">Reference proteome</keyword>
<dbReference type="Proteomes" id="UP000216020">
    <property type="component" value="Unassembled WGS sequence"/>
</dbReference>
<dbReference type="PANTHER" id="PTHR30618">
    <property type="entry name" value="NCS1 FAMILY PURINE/PYRIMIDINE TRANSPORTER"/>
    <property type="match status" value="1"/>
</dbReference>
<feature type="transmembrane region" description="Helical" evidence="7">
    <location>
        <begin position="323"/>
        <end position="345"/>
    </location>
</feature>
<dbReference type="EMBL" id="NEVM01000002">
    <property type="protein sequence ID" value="OZI34372.1"/>
    <property type="molecule type" value="Genomic_DNA"/>
</dbReference>
<dbReference type="InterPro" id="IPR045225">
    <property type="entry name" value="Uracil/uridine/allantoin_perm"/>
</dbReference>
<comment type="similarity">
    <text evidence="2">Belongs to the purine-cytosine permease (2.A.39) family.</text>
</comment>
<dbReference type="Pfam" id="PF02133">
    <property type="entry name" value="Transp_cyt_pur"/>
    <property type="match status" value="1"/>
</dbReference>
<feature type="transmembrane region" description="Helical" evidence="7">
    <location>
        <begin position="48"/>
        <end position="70"/>
    </location>
</feature>
<dbReference type="RefSeq" id="WP_094853369.1">
    <property type="nucleotide sequence ID" value="NZ_NEVM01000002.1"/>
</dbReference>
<gene>
    <name evidence="8" type="ORF">CAL29_12675</name>
</gene>
<feature type="transmembrane region" description="Helical" evidence="7">
    <location>
        <begin position="283"/>
        <end position="303"/>
    </location>
</feature>
<dbReference type="GO" id="GO:0005886">
    <property type="term" value="C:plasma membrane"/>
    <property type="evidence" value="ECO:0007669"/>
    <property type="project" value="TreeGrafter"/>
</dbReference>
<keyword evidence="4 7" id="KW-1133">Transmembrane helix</keyword>
<evidence type="ECO:0000256" key="3">
    <source>
        <dbReference type="ARBA" id="ARBA00022692"/>
    </source>
</evidence>
<dbReference type="GO" id="GO:0015205">
    <property type="term" value="F:nucleobase transmembrane transporter activity"/>
    <property type="evidence" value="ECO:0007669"/>
    <property type="project" value="TreeGrafter"/>
</dbReference>
<feature type="transmembrane region" description="Helical" evidence="7">
    <location>
        <begin position="396"/>
        <end position="415"/>
    </location>
</feature>
<evidence type="ECO:0000256" key="1">
    <source>
        <dbReference type="ARBA" id="ARBA00004141"/>
    </source>
</evidence>
<feature type="transmembrane region" description="Helical" evidence="7">
    <location>
        <begin position="366"/>
        <end position="384"/>
    </location>
</feature>
<feature type="transmembrane region" description="Helical" evidence="7">
    <location>
        <begin position="468"/>
        <end position="486"/>
    </location>
</feature>
<evidence type="ECO:0000256" key="2">
    <source>
        <dbReference type="ARBA" id="ARBA00008974"/>
    </source>
</evidence>
<dbReference type="Gene3D" id="1.10.4160.10">
    <property type="entry name" value="Hydantoin permease"/>
    <property type="match status" value="1"/>
</dbReference>
<accession>A0A261SBN4</accession>
<feature type="transmembrane region" description="Helical" evidence="7">
    <location>
        <begin position="171"/>
        <end position="191"/>
    </location>
</feature>
<comment type="subcellular location">
    <subcellularLocation>
        <location evidence="1">Membrane</location>
        <topology evidence="1">Multi-pass membrane protein</topology>
    </subcellularLocation>
</comment>
<evidence type="ECO:0000256" key="5">
    <source>
        <dbReference type="ARBA" id="ARBA00023136"/>
    </source>
</evidence>
<feature type="transmembrane region" description="Helical" evidence="7">
    <location>
        <begin position="203"/>
        <end position="220"/>
    </location>
</feature>
<feature type="transmembrane region" description="Helical" evidence="7">
    <location>
        <begin position="132"/>
        <end position="151"/>
    </location>
</feature>
<feature type="compositionally biased region" description="Low complexity" evidence="6">
    <location>
        <begin position="1"/>
        <end position="21"/>
    </location>
</feature>
<proteinExistence type="inferred from homology"/>
<evidence type="ECO:0000256" key="6">
    <source>
        <dbReference type="SAM" id="MobiDB-lite"/>
    </source>
</evidence>
<feature type="region of interest" description="Disordered" evidence="6">
    <location>
        <begin position="1"/>
        <end position="24"/>
    </location>
</feature>
<name>A0A261SBN4_9BORD</name>
<dbReference type="InterPro" id="IPR001248">
    <property type="entry name" value="Pur-cyt_permease"/>
</dbReference>
<evidence type="ECO:0000313" key="8">
    <source>
        <dbReference type="EMBL" id="OZI34372.1"/>
    </source>
</evidence>
<keyword evidence="3 7" id="KW-0812">Transmembrane</keyword>
<comment type="caution">
    <text evidence="8">The sequence shown here is derived from an EMBL/GenBank/DDBJ whole genome shotgun (WGS) entry which is preliminary data.</text>
</comment>
<evidence type="ECO:0000256" key="7">
    <source>
        <dbReference type="SAM" id="Phobius"/>
    </source>
</evidence>
<evidence type="ECO:0000313" key="9">
    <source>
        <dbReference type="Proteomes" id="UP000216020"/>
    </source>
</evidence>
<dbReference type="OrthoDB" id="9780088at2"/>